<dbReference type="AlphaFoldDB" id="A0A8A4TXL8"/>
<dbReference type="RefSeq" id="WP_237384176.1">
    <property type="nucleotide sequence ID" value="NZ_CP071793.1"/>
</dbReference>
<dbReference type="InterPro" id="IPR015422">
    <property type="entry name" value="PyrdxlP-dep_Trfase_small"/>
</dbReference>
<dbReference type="GO" id="GO:0030170">
    <property type="term" value="F:pyridoxal phosphate binding"/>
    <property type="evidence" value="ECO:0007669"/>
    <property type="project" value="InterPro"/>
</dbReference>
<dbReference type="PANTHER" id="PTHR43713">
    <property type="entry name" value="GLUTAMATE-1-SEMIALDEHYDE 2,1-AMINOMUTASE"/>
    <property type="match status" value="1"/>
</dbReference>
<dbReference type="CDD" id="cd00610">
    <property type="entry name" value="OAT_like"/>
    <property type="match status" value="1"/>
</dbReference>
<gene>
    <name evidence="7" type="primary">hemL</name>
    <name evidence="8" type="ORF">J3U87_16650</name>
</gene>
<evidence type="ECO:0000256" key="5">
    <source>
        <dbReference type="ARBA" id="ARBA00023235"/>
    </source>
</evidence>
<dbReference type="FunFam" id="3.40.640.10:FF:000021">
    <property type="entry name" value="Glutamate-1-semialdehyde 2,1-aminomutase"/>
    <property type="match status" value="1"/>
</dbReference>
<dbReference type="GO" id="GO:0042286">
    <property type="term" value="F:glutamate-1-semialdehyde 2,1-aminomutase activity"/>
    <property type="evidence" value="ECO:0007669"/>
    <property type="project" value="UniProtKB-UniRule"/>
</dbReference>
<dbReference type="EC" id="5.4.3.8" evidence="7"/>
<dbReference type="Gene3D" id="3.40.640.10">
    <property type="entry name" value="Type I PLP-dependent aspartate aminotransferase-like (Major domain)"/>
    <property type="match status" value="1"/>
</dbReference>
<keyword evidence="6 7" id="KW-0627">Porphyrin biosynthesis</keyword>
<evidence type="ECO:0000313" key="8">
    <source>
        <dbReference type="EMBL" id="QTD54077.1"/>
    </source>
</evidence>
<dbReference type="PANTHER" id="PTHR43713:SF3">
    <property type="entry name" value="GLUTAMATE-1-SEMIALDEHYDE 2,1-AMINOMUTASE 1, CHLOROPLASTIC-RELATED"/>
    <property type="match status" value="1"/>
</dbReference>
<evidence type="ECO:0000256" key="7">
    <source>
        <dbReference type="HAMAP-Rule" id="MF_00375"/>
    </source>
</evidence>
<dbReference type="GO" id="GO:0005737">
    <property type="term" value="C:cytoplasm"/>
    <property type="evidence" value="ECO:0007669"/>
    <property type="project" value="UniProtKB-SubCell"/>
</dbReference>
<comment type="catalytic activity">
    <reaction evidence="7">
        <text>(S)-4-amino-5-oxopentanoate = 5-aminolevulinate</text>
        <dbReference type="Rhea" id="RHEA:14265"/>
        <dbReference type="ChEBI" id="CHEBI:57501"/>
        <dbReference type="ChEBI" id="CHEBI:356416"/>
        <dbReference type="EC" id="5.4.3.8"/>
    </reaction>
</comment>
<evidence type="ECO:0000256" key="6">
    <source>
        <dbReference type="ARBA" id="ARBA00023244"/>
    </source>
</evidence>
<keyword evidence="9" id="KW-1185">Reference proteome</keyword>
<accession>A0A8A4TXL8</accession>
<evidence type="ECO:0000256" key="2">
    <source>
        <dbReference type="ARBA" id="ARBA00004819"/>
    </source>
</evidence>
<dbReference type="EMBL" id="CP071793">
    <property type="protein sequence ID" value="QTD54077.1"/>
    <property type="molecule type" value="Genomic_DNA"/>
</dbReference>
<evidence type="ECO:0000256" key="3">
    <source>
        <dbReference type="ARBA" id="ARBA00008981"/>
    </source>
</evidence>
<feature type="modified residue" description="N6-(pyridoxal phosphate)lysine" evidence="7">
    <location>
        <position position="265"/>
    </location>
</feature>
<organism evidence="8 9">
    <name type="scientific">Sulfidibacter corallicola</name>
    <dbReference type="NCBI Taxonomy" id="2818388"/>
    <lineage>
        <taxon>Bacteria</taxon>
        <taxon>Pseudomonadati</taxon>
        <taxon>Acidobacteriota</taxon>
        <taxon>Holophagae</taxon>
        <taxon>Acanthopleuribacterales</taxon>
        <taxon>Acanthopleuribacteraceae</taxon>
        <taxon>Sulfidibacter</taxon>
    </lineage>
</organism>
<evidence type="ECO:0000313" key="9">
    <source>
        <dbReference type="Proteomes" id="UP000663929"/>
    </source>
</evidence>
<dbReference type="UniPathway" id="UPA00251">
    <property type="reaction ID" value="UER00317"/>
</dbReference>
<evidence type="ECO:0000256" key="1">
    <source>
        <dbReference type="ARBA" id="ARBA00001933"/>
    </source>
</evidence>
<dbReference type="GO" id="GO:0006782">
    <property type="term" value="P:protoporphyrinogen IX biosynthetic process"/>
    <property type="evidence" value="ECO:0007669"/>
    <property type="project" value="UniProtKB-UniRule"/>
</dbReference>
<keyword evidence="4 7" id="KW-0663">Pyridoxal phosphate</keyword>
<dbReference type="Proteomes" id="UP000663929">
    <property type="component" value="Chromosome"/>
</dbReference>
<dbReference type="NCBIfam" id="NF000818">
    <property type="entry name" value="PRK00062.1"/>
    <property type="match status" value="1"/>
</dbReference>
<comment type="similarity">
    <text evidence="3 7">Belongs to the class-III pyridoxal-phosphate-dependent aminotransferase family. HemL subfamily.</text>
</comment>
<evidence type="ECO:0000256" key="4">
    <source>
        <dbReference type="ARBA" id="ARBA00022898"/>
    </source>
</evidence>
<dbReference type="InterPro" id="IPR015421">
    <property type="entry name" value="PyrdxlP-dep_Trfase_major"/>
</dbReference>
<reference evidence="8" key="1">
    <citation type="submission" date="2021-03" db="EMBL/GenBank/DDBJ databases">
        <title>Acanthopleuribacteraceae sp. M133.</title>
        <authorList>
            <person name="Wang G."/>
        </authorList>
    </citation>
    <scope>NUCLEOTIDE SEQUENCE</scope>
    <source>
        <strain evidence="8">M133</strain>
    </source>
</reference>
<dbReference type="InterPro" id="IPR015424">
    <property type="entry name" value="PyrdxlP-dep_Trfase"/>
</dbReference>
<dbReference type="KEGG" id="scor:J3U87_16650"/>
<name>A0A8A4TXL8_SULCO</name>
<sequence>MKTSQALYEKAVAVLPAGVNSPVRAFRSVGGTPIFMERGEGAYLVDVDGNRYLDFCGSWGPLVLGHRHPRVTAAIEDVVSRGWTFGTPVAEEVALAEMVVDKLRAVEMVRFVNSGTEAVMSAIRLARGCTGRDRVLKFRGCYHGHVDYLLVDAGSGLATFGTASSAGVPEAFARLTATMPLNDPAGLAQLFESLGGELAAVVIEGVPANNGLLVQTPEYVAQLRELCDRYGCLLIFDEVLSGFRMPKVMAYEQYGVSPDLITMGKVIGGGMPVGAYGGRAEIMQRIAPLGDVYQAGTLSGNPVAMAAGYATLREYYESDVPGRIEELGGHLDRGMQDALSSVAEMGYLRQGSLFWLYFHRDEAPRAAEDISGQGAEVYARLHRFMLEHSIYLAPSSYEVGFLNTAMTEADLDRFVEVLRAAVKEGLVQ</sequence>
<comment type="cofactor">
    <cofactor evidence="1 7">
        <name>pyridoxal 5'-phosphate</name>
        <dbReference type="ChEBI" id="CHEBI:597326"/>
    </cofactor>
</comment>
<protein>
    <recommendedName>
        <fullName evidence="7">Glutamate-1-semialdehyde 2,1-aminomutase</fullName>
        <shortName evidence="7">GSA</shortName>
        <ecNumber evidence="7">5.4.3.8</ecNumber>
    </recommendedName>
    <alternativeName>
        <fullName evidence="7">Glutamate-1-semialdehyde aminotransferase</fullName>
        <shortName evidence="7">GSA-AT</shortName>
    </alternativeName>
</protein>
<keyword evidence="5 7" id="KW-0413">Isomerase</keyword>
<keyword evidence="7" id="KW-0963">Cytoplasm</keyword>
<dbReference type="Gene3D" id="3.90.1150.10">
    <property type="entry name" value="Aspartate Aminotransferase, domain 1"/>
    <property type="match status" value="1"/>
</dbReference>
<dbReference type="SUPFAM" id="SSF53383">
    <property type="entry name" value="PLP-dependent transferases"/>
    <property type="match status" value="1"/>
</dbReference>
<dbReference type="InterPro" id="IPR004639">
    <property type="entry name" value="4pyrrol_synth_GluAld_NH2Trfase"/>
</dbReference>
<comment type="subcellular location">
    <subcellularLocation>
        <location evidence="7">Cytoplasm</location>
    </subcellularLocation>
</comment>
<dbReference type="GO" id="GO:0008483">
    <property type="term" value="F:transaminase activity"/>
    <property type="evidence" value="ECO:0007669"/>
    <property type="project" value="InterPro"/>
</dbReference>
<dbReference type="InterPro" id="IPR005814">
    <property type="entry name" value="Aminotrans_3"/>
</dbReference>
<proteinExistence type="inferred from homology"/>
<dbReference type="Pfam" id="PF00202">
    <property type="entry name" value="Aminotran_3"/>
    <property type="match status" value="1"/>
</dbReference>
<comment type="subunit">
    <text evidence="7">Homodimer.</text>
</comment>
<comment type="pathway">
    <text evidence="2">Porphyrin-containing compound metabolism; protoporphyrin-IX biosynthesis; 5-aminolevulinate from L-glutamyl-tRNA(Glu): step 2/2.</text>
</comment>
<dbReference type="HAMAP" id="MF_00375">
    <property type="entry name" value="HemL_aminotrans_3"/>
    <property type="match status" value="1"/>
</dbReference>